<feature type="region of interest" description="Disordered" evidence="1">
    <location>
        <begin position="136"/>
        <end position="156"/>
    </location>
</feature>
<evidence type="ECO:0000313" key="3">
    <source>
        <dbReference type="Proteomes" id="UP001066276"/>
    </source>
</evidence>
<evidence type="ECO:0000256" key="1">
    <source>
        <dbReference type="SAM" id="MobiDB-lite"/>
    </source>
</evidence>
<comment type="caution">
    <text evidence="2">The sequence shown here is derived from an EMBL/GenBank/DDBJ whole genome shotgun (WGS) entry which is preliminary data.</text>
</comment>
<keyword evidence="3" id="KW-1185">Reference proteome</keyword>
<accession>A0AAV7S0E6</accession>
<protein>
    <submittedName>
        <fullName evidence="2">Uncharacterized protein</fullName>
    </submittedName>
</protein>
<gene>
    <name evidence="2" type="ORF">NDU88_009413</name>
</gene>
<evidence type="ECO:0000313" key="2">
    <source>
        <dbReference type="EMBL" id="KAJ1156695.1"/>
    </source>
</evidence>
<sequence length="156" mass="17535">MSDWYPHSRPQRGRAERESDCGLAAEFCVTRSCLCMLCLKAFELKSGLGFRAEGRVALSCPYPSEGCNRPQKGLRTLISNHALPDMSKLRNLLKDMPDMREEAVAYIGELRWRHGPYSDSPVQMENASLLDSRGKLETTHNSHPVSGILEAAQRRD</sequence>
<reference evidence="2" key="1">
    <citation type="journal article" date="2022" name="bioRxiv">
        <title>Sequencing and chromosome-scale assembly of the giantPleurodeles waltlgenome.</title>
        <authorList>
            <person name="Brown T."/>
            <person name="Elewa A."/>
            <person name="Iarovenko S."/>
            <person name="Subramanian E."/>
            <person name="Araus A.J."/>
            <person name="Petzold A."/>
            <person name="Susuki M."/>
            <person name="Suzuki K.-i.T."/>
            <person name="Hayashi T."/>
            <person name="Toyoda A."/>
            <person name="Oliveira C."/>
            <person name="Osipova E."/>
            <person name="Leigh N.D."/>
            <person name="Simon A."/>
            <person name="Yun M.H."/>
        </authorList>
    </citation>
    <scope>NUCLEOTIDE SEQUENCE</scope>
    <source>
        <strain evidence="2">20211129_DDA</strain>
        <tissue evidence="2">Liver</tissue>
    </source>
</reference>
<proteinExistence type="predicted"/>
<name>A0AAV7S0E6_PLEWA</name>
<organism evidence="2 3">
    <name type="scientific">Pleurodeles waltl</name>
    <name type="common">Iberian ribbed newt</name>
    <dbReference type="NCBI Taxonomy" id="8319"/>
    <lineage>
        <taxon>Eukaryota</taxon>
        <taxon>Metazoa</taxon>
        <taxon>Chordata</taxon>
        <taxon>Craniata</taxon>
        <taxon>Vertebrata</taxon>
        <taxon>Euteleostomi</taxon>
        <taxon>Amphibia</taxon>
        <taxon>Batrachia</taxon>
        <taxon>Caudata</taxon>
        <taxon>Salamandroidea</taxon>
        <taxon>Salamandridae</taxon>
        <taxon>Pleurodelinae</taxon>
        <taxon>Pleurodeles</taxon>
    </lineage>
</organism>
<dbReference type="EMBL" id="JANPWB010000009">
    <property type="protein sequence ID" value="KAJ1156695.1"/>
    <property type="molecule type" value="Genomic_DNA"/>
</dbReference>
<dbReference type="Proteomes" id="UP001066276">
    <property type="component" value="Chromosome 5"/>
</dbReference>
<dbReference type="AlphaFoldDB" id="A0AAV7S0E6"/>